<feature type="modified residue" description="4-aspartylphosphate" evidence="6">
    <location>
        <position position="53"/>
    </location>
</feature>
<dbReference type="InterPro" id="IPR039420">
    <property type="entry name" value="WalR-like"/>
</dbReference>
<keyword evidence="4" id="KW-0238">DNA-binding</keyword>
<dbReference type="SMART" id="SM00421">
    <property type="entry name" value="HTH_LUXR"/>
    <property type="match status" value="1"/>
</dbReference>
<dbReference type="SUPFAM" id="SSF52172">
    <property type="entry name" value="CheY-like"/>
    <property type="match status" value="1"/>
</dbReference>
<proteinExistence type="predicted"/>
<name>A0ABX9P011_9GAMM</name>
<dbReference type="PANTHER" id="PTHR43214">
    <property type="entry name" value="TWO-COMPONENT RESPONSE REGULATOR"/>
    <property type="match status" value="1"/>
</dbReference>
<dbReference type="Proteomes" id="UP000284119">
    <property type="component" value="Unassembled WGS sequence"/>
</dbReference>
<evidence type="ECO:0000256" key="6">
    <source>
        <dbReference type="PROSITE-ProRule" id="PRU00169"/>
    </source>
</evidence>
<keyword evidence="5" id="KW-0804">Transcription</keyword>
<dbReference type="EMBL" id="RAHG01000005">
    <property type="protein sequence ID" value="RJT12732.1"/>
    <property type="molecule type" value="Genomic_DNA"/>
</dbReference>
<dbReference type="Gene3D" id="3.40.50.2300">
    <property type="match status" value="1"/>
</dbReference>
<keyword evidence="11" id="KW-1185">Reference proteome</keyword>
<dbReference type="PANTHER" id="PTHR43214:SF41">
    <property type="entry name" value="NITRATE_NITRITE RESPONSE REGULATOR PROTEIN NARP"/>
    <property type="match status" value="1"/>
</dbReference>
<sequence>MYRAIVVDDHPVVRLAVGMLLQRGEIEVVGETGNGLEAVQLAKSLQPDIVILDISIPKLDGLEVIGRLRLLDVPVKVLVLTSQSASSFSARCRQAGAAGFITKTEELSDLLDAIKAIRAGYSYFPHDSLPSGATPNSHNRQQNEASQLASLSDREMMVLIYLAKGWSNMQIAEELMLSNKTISTYKTRLLHKLQATTLVDLIDVARRHGLVE</sequence>
<evidence type="ECO:0000256" key="7">
    <source>
        <dbReference type="SAM" id="MobiDB-lite"/>
    </source>
</evidence>
<dbReference type="Pfam" id="PF00072">
    <property type="entry name" value="Response_reg"/>
    <property type="match status" value="1"/>
</dbReference>
<comment type="caution">
    <text evidence="10">The sequence shown here is derived from an EMBL/GenBank/DDBJ whole genome shotgun (WGS) entry which is preliminary data.</text>
</comment>
<dbReference type="CDD" id="cd06170">
    <property type="entry name" value="LuxR_C_like"/>
    <property type="match status" value="1"/>
</dbReference>
<dbReference type="PROSITE" id="PS50043">
    <property type="entry name" value="HTH_LUXR_2"/>
    <property type="match status" value="1"/>
</dbReference>
<evidence type="ECO:0000256" key="4">
    <source>
        <dbReference type="ARBA" id="ARBA00023125"/>
    </source>
</evidence>
<evidence type="ECO:0000256" key="3">
    <source>
        <dbReference type="ARBA" id="ARBA00023015"/>
    </source>
</evidence>
<dbReference type="SMART" id="SM00448">
    <property type="entry name" value="REC"/>
    <property type="match status" value="1"/>
</dbReference>
<dbReference type="PROSITE" id="PS50110">
    <property type="entry name" value="RESPONSE_REGULATORY"/>
    <property type="match status" value="1"/>
</dbReference>
<feature type="region of interest" description="Disordered" evidence="7">
    <location>
        <begin position="128"/>
        <end position="148"/>
    </location>
</feature>
<evidence type="ECO:0000256" key="5">
    <source>
        <dbReference type="ARBA" id="ARBA00023163"/>
    </source>
</evidence>
<dbReference type="InterPro" id="IPR001789">
    <property type="entry name" value="Sig_transdc_resp-reg_receiver"/>
</dbReference>
<keyword evidence="2" id="KW-0902">Two-component regulatory system</keyword>
<dbReference type="InterPro" id="IPR011006">
    <property type="entry name" value="CheY-like_superfamily"/>
</dbReference>
<dbReference type="RefSeq" id="WP_112166223.1">
    <property type="nucleotide sequence ID" value="NZ_JYDE01000014.1"/>
</dbReference>
<evidence type="ECO:0000313" key="11">
    <source>
        <dbReference type="Proteomes" id="UP000284119"/>
    </source>
</evidence>
<dbReference type="InterPro" id="IPR058245">
    <property type="entry name" value="NreC/VraR/RcsB-like_REC"/>
</dbReference>
<reference evidence="10 11" key="1">
    <citation type="submission" date="2018-09" db="EMBL/GenBank/DDBJ databases">
        <authorList>
            <person name="Le Fleche-Mateos A."/>
        </authorList>
    </citation>
    <scope>NUCLEOTIDE SEQUENCE [LARGE SCALE GENOMIC DNA]</scope>
    <source>
        <strain evidence="10 11">DSM 30078</strain>
    </source>
</reference>
<keyword evidence="1 6" id="KW-0597">Phosphoprotein</keyword>
<accession>A0ABX9P011</accession>
<dbReference type="PRINTS" id="PR00038">
    <property type="entry name" value="HTHLUXR"/>
</dbReference>
<gene>
    <name evidence="10" type="ORF">D5396_12140</name>
</gene>
<evidence type="ECO:0000313" key="10">
    <source>
        <dbReference type="EMBL" id="RJT12732.1"/>
    </source>
</evidence>
<keyword evidence="3" id="KW-0805">Transcription regulation</keyword>
<evidence type="ECO:0000259" key="8">
    <source>
        <dbReference type="PROSITE" id="PS50043"/>
    </source>
</evidence>
<feature type="domain" description="HTH luxR-type" evidence="8">
    <location>
        <begin position="144"/>
        <end position="209"/>
    </location>
</feature>
<dbReference type="PROSITE" id="PS00622">
    <property type="entry name" value="HTH_LUXR_1"/>
    <property type="match status" value="1"/>
</dbReference>
<feature type="domain" description="Response regulatory" evidence="9">
    <location>
        <begin position="3"/>
        <end position="118"/>
    </location>
</feature>
<evidence type="ECO:0000256" key="2">
    <source>
        <dbReference type="ARBA" id="ARBA00023012"/>
    </source>
</evidence>
<evidence type="ECO:0000256" key="1">
    <source>
        <dbReference type="ARBA" id="ARBA00022553"/>
    </source>
</evidence>
<dbReference type="InterPro" id="IPR016032">
    <property type="entry name" value="Sig_transdc_resp-reg_C-effctor"/>
</dbReference>
<dbReference type="Pfam" id="PF00196">
    <property type="entry name" value="GerE"/>
    <property type="match status" value="1"/>
</dbReference>
<organism evidence="10 11">
    <name type="scientific">Rahnella inusitata</name>
    <dbReference type="NCBI Taxonomy" id="58169"/>
    <lineage>
        <taxon>Bacteria</taxon>
        <taxon>Pseudomonadati</taxon>
        <taxon>Pseudomonadota</taxon>
        <taxon>Gammaproteobacteria</taxon>
        <taxon>Enterobacterales</taxon>
        <taxon>Yersiniaceae</taxon>
        <taxon>Rahnella</taxon>
    </lineage>
</organism>
<dbReference type="SUPFAM" id="SSF46894">
    <property type="entry name" value="C-terminal effector domain of the bipartite response regulators"/>
    <property type="match status" value="1"/>
</dbReference>
<evidence type="ECO:0000259" key="9">
    <source>
        <dbReference type="PROSITE" id="PS50110"/>
    </source>
</evidence>
<protein>
    <submittedName>
        <fullName evidence="10">Response regulator</fullName>
    </submittedName>
</protein>
<dbReference type="CDD" id="cd17535">
    <property type="entry name" value="REC_NarL-like"/>
    <property type="match status" value="1"/>
</dbReference>
<dbReference type="InterPro" id="IPR000792">
    <property type="entry name" value="Tscrpt_reg_LuxR_C"/>
</dbReference>
<feature type="compositionally biased region" description="Polar residues" evidence="7">
    <location>
        <begin position="131"/>
        <end position="148"/>
    </location>
</feature>